<keyword evidence="1" id="KW-1133">Transmembrane helix</keyword>
<keyword evidence="1" id="KW-0472">Membrane</keyword>
<comment type="caution">
    <text evidence="3">The sequence shown here is derived from an EMBL/GenBank/DDBJ whole genome shotgun (WGS) entry which is preliminary data.</text>
</comment>
<feature type="transmembrane region" description="Helical" evidence="1">
    <location>
        <begin position="28"/>
        <end position="47"/>
    </location>
</feature>
<gene>
    <name evidence="2" type="ORF">G1T66_20800</name>
    <name evidence="3" type="ORF">G1V93_20995</name>
</gene>
<reference evidence="3" key="2">
    <citation type="submission" date="2019-01" db="EMBL/GenBank/DDBJ databases">
        <authorList>
            <consortium name="NCBI Pathogen Detection Project"/>
        </authorList>
    </citation>
    <scope>NUCLEOTIDE SEQUENCE</scope>
    <source>
        <strain evidence="3">CT18</strain>
    </source>
</reference>
<evidence type="ECO:0000313" key="2">
    <source>
        <dbReference type="EMBL" id="HAD4524861.1"/>
    </source>
</evidence>
<protein>
    <submittedName>
        <fullName evidence="3">Uncharacterized protein</fullName>
    </submittedName>
</protein>
<dbReference type="EMBL" id="DAAOZL010000033">
    <property type="protein sequence ID" value="HAD4524861.1"/>
    <property type="molecule type" value="Genomic_DNA"/>
</dbReference>
<sequence>MFTLSFSITFIPAFLTNRQELISRGLLVSALFLAEFLILVPLYFIFFRKREGLGRGSFRPDVFYSFLFNNDYSVICPLSAGSEENGRMDDLANVFF</sequence>
<organism evidence="3">
    <name type="scientific">Salmonella enterica subsp. enterica serovar Typhi str. CT18</name>
    <dbReference type="NCBI Taxonomy" id="220341"/>
    <lineage>
        <taxon>Bacteria</taxon>
        <taxon>Pseudomonadati</taxon>
        <taxon>Pseudomonadota</taxon>
        <taxon>Gammaproteobacteria</taxon>
        <taxon>Enterobacterales</taxon>
        <taxon>Enterobacteriaceae</taxon>
        <taxon>Salmonella</taxon>
    </lineage>
</organism>
<dbReference type="EMBL" id="DAAPGF010000032">
    <property type="protein sequence ID" value="HAD5835649.1"/>
    <property type="molecule type" value="Genomic_DNA"/>
</dbReference>
<reference evidence="3" key="1">
    <citation type="journal article" date="2018" name="Genome Biol.">
        <title>SKESA: strategic k-mer extension for scrupulous assemblies.</title>
        <authorList>
            <person name="Souvorov A."/>
            <person name="Agarwala R."/>
            <person name="Lipman D.J."/>
        </authorList>
    </citation>
    <scope>NUCLEOTIDE SEQUENCE</scope>
    <source>
        <strain evidence="3">CT18</strain>
    </source>
</reference>
<evidence type="ECO:0000313" key="3">
    <source>
        <dbReference type="EMBL" id="HAD5835649.1"/>
    </source>
</evidence>
<dbReference type="AlphaFoldDB" id="A0A717DDS5"/>
<accession>A0A717DDS5</accession>
<name>A0A717DDS5_SALTI</name>
<keyword evidence="1" id="KW-0812">Transmembrane</keyword>
<proteinExistence type="predicted"/>
<evidence type="ECO:0000256" key="1">
    <source>
        <dbReference type="SAM" id="Phobius"/>
    </source>
</evidence>